<feature type="domain" description="Fe2OG dioxygenase" evidence="3">
    <location>
        <begin position="292"/>
        <end position="389"/>
    </location>
</feature>
<evidence type="ECO:0000313" key="4">
    <source>
        <dbReference type="EMBL" id="KAK7392394.1"/>
    </source>
</evidence>
<dbReference type="InterPro" id="IPR037151">
    <property type="entry name" value="AlkB-like_sf"/>
</dbReference>
<dbReference type="Gene3D" id="2.60.120.590">
    <property type="entry name" value="Alpha-ketoglutarate-dependent dioxygenase AlkB-like"/>
    <property type="match status" value="1"/>
</dbReference>
<dbReference type="AlphaFoldDB" id="A0AAN9XHI9"/>
<dbReference type="GO" id="GO:0003729">
    <property type="term" value="F:mRNA binding"/>
    <property type="evidence" value="ECO:0007669"/>
    <property type="project" value="InterPro"/>
</dbReference>
<evidence type="ECO:0000259" key="3">
    <source>
        <dbReference type="PROSITE" id="PS51471"/>
    </source>
</evidence>
<organism evidence="4 5">
    <name type="scientific">Psophocarpus tetragonolobus</name>
    <name type="common">Winged bean</name>
    <name type="synonym">Dolichos tetragonolobus</name>
    <dbReference type="NCBI Taxonomy" id="3891"/>
    <lineage>
        <taxon>Eukaryota</taxon>
        <taxon>Viridiplantae</taxon>
        <taxon>Streptophyta</taxon>
        <taxon>Embryophyta</taxon>
        <taxon>Tracheophyta</taxon>
        <taxon>Spermatophyta</taxon>
        <taxon>Magnoliopsida</taxon>
        <taxon>eudicotyledons</taxon>
        <taxon>Gunneridae</taxon>
        <taxon>Pentapetalae</taxon>
        <taxon>rosids</taxon>
        <taxon>fabids</taxon>
        <taxon>Fabales</taxon>
        <taxon>Fabaceae</taxon>
        <taxon>Papilionoideae</taxon>
        <taxon>50 kb inversion clade</taxon>
        <taxon>NPAAA clade</taxon>
        <taxon>indigoferoid/millettioid clade</taxon>
        <taxon>Phaseoleae</taxon>
        <taxon>Psophocarpus</taxon>
    </lineage>
</organism>
<name>A0AAN9XHI9_PSOTE</name>
<evidence type="ECO:0000256" key="1">
    <source>
        <dbReference type="ARBA" id="ARBA00007879"/>
    </source>
</evidence>
<dbReference type="InterPro" id="IPR005123">
    <property type="entry name" value="Oxoglu/Fe-dep_dioxygenase_dom"/>
</dbReference>
<dbReference type="EMBL" id="JAYMYS010000005">
    <property type="protein sequence ID" value="KAK7392394.1"/>
    <property type="molecule type" value="Genomic_DNA"/>
</dbReference>
<comment type="caution">
    <text evidence="4">The sequence shown here is derived from an EMBL/GenBank/DDBJ whole genome shotgun (WGS) entry which is preliminary data.</text>
</comment>
<evidence type="ECO:0000256" key="2">
    <source>
        <dbReference type="SAM" id="MobiDB-lite"/>
    </source>
</evidence>
<feature type="region of interest" description="Disordered" evidence="2">
    <location>
        <begin position="100"/>
        <end position="153"/>
    </location>
</feature>
<reference evidence="4 5" key="1">
    <citation type="submission" date="2024-01" db="EMBL/GenBank/DDBJ databases">
        <title>The genomes of 5 underutilized Papilionoideae crops provide insights into root nodulation and disease resistanc.</title>
        <authorList>
            <person name="Jiang F."/>
        </authorList>
    </citation>
    <scope>NUCLEOTIDE SEQUENCE [LARGE SCALE GENOMIC DNA]</scope>
    <source>
        <strain evidence="4">DUOXIRENSHENG_FW03</strain>
        <tissue evidence="4">Leaves</tissue>
    </source>
</reference>
<accession>A0AAN9XHI9</accession>
<proteinExistence type="inferred from homology"/>
<comment type="similarity">
    <text evidence="1">Belongs to the alkB family.</text>
</comment>
<dbReference type="Proteomes" id="UP001386955">
    <property type="component" value="Unassembled WGS sequence"/>
</dbReference>
<dbReference type="SUPFAM" id="SSF51197">
    <property type="entry name" value="Clavaminate synthase-like"/>
    <property type="match status" value="1"/>
</dbReference>
<dbReference type="PANTHER" id="PTHR31447:SF2">
    <property type="entry name" value="RNA DEMETHYLASE ALKBH10B"/>
    <property type="match status" value="1"/>
</dbReference>
<dbReference type="InterPro" id="IPR044842">
    <property type="entry name" value="ALKBH9B/ALKBH10B-like"/>
</dbReference>
<sequence length="513" mass="56232">MAAGPTSLSDRPTVVPPPMLVSDSFAKDAILAWFRGEFAAANAIIDALCAHLATSSHDYDAVFAAIHRRRLNWIPVLQMQKYHSIADVTLELRRLADRNHTSADTDAEADAKHKTDEKTTPSESVGNGAAGYEHEEYESPESEITDSGSQEMQASPMNVNICSNHEECGGRTTQFKLTKGFTAKESVKGHMVNVVKGLKLYEDIFTDSELCKLTDFVNEIHAAGQNGELSGETFILFNKQMKGNKRELIQLGVPIFGQIKEDAKTNIEPIPALLQGVIDHLIQWQLIPEYKRPNGCIINFFEEGEYSQPFLKPPHLDQPVSALILSESTMAFGRILMSENDGNYKGPLTLSLKKGSLLVMRGNSADMARHVMCPSSNRRVSITFFRVRPDSNQCQLPTPTMTSAMTLWQPGIASPYALPNGALSSYEGMDMMPKWGMLGSPMVMLTPVRPVPLNSGKLVGGGTGVFLPWNVPSRKPAKHLPPRAQKGRLLSLPSPVEPQMGESTSEPSICVEG</sequence>
<feature type="region of interest" description="Disordered" evidence="2">
    <location>
        <begin position="476"/>
        <end position="513"/>
    </location>
</feature>
<dbReference type="GO" id="GO:0032451">
    <property type="term" value="F:demethylase activity"/>
    <property type="evidence" value="ECO:0007669"/>
    <property type="project" value="InterPro"/>
</dbReference>
<dbReference type="PROSITE" id="PS51471">
    <property type="entry name" value="FE2OG_OXY"/>
    <property type="match status" value="1"/>
</dbReference>
<gene>
    <name evidence="4" type="ORF">VNO78_20831</name>
</gene>
<protein>
    <recommendedName>
        <fullName evidence="3">Fe2OG dioxygenase domain-containing protein</fullName>
    </recommendedName>
</protein>
<dbReference type="GO" id="GO:0006402">
    <property type="term" value="P:mRNA catabolic process"/>
    <property type="evidence" value="ECO:0007669"/>
    <property type="project" value="InterPro"/>
</dbReference>
<feature type="compositionally biased region" description="Acidic residues" evidence="2">
    <location>
        <begin position="135"/>
        <end position="144"/>
    </location>
</feature>
<keyword evidence="5" id="KW-1185">Reference proteome</keyword>
<evidence type="ECO:0000313" key="5">
    <source>
        <dbReference type="Proteomes" id="UP001386955"/>
    </source>
</evidence>
<feature type="compositionally biased region" description="Basic and acidic residues" evidence="2">
    <location>
        <begin position="100"/>
        <end position="120"/>
    </location>
</feature>
<dbReference type="PANTHER" id="PTHR31447">
    <property type="entry name" value="HYDROXYPROLINE-RICH GLYCOPROTEIN FAMILY PROTEIN-RELATED"/>
    <property type="match status" value="1"/>
</dbReference>